<keyword evidence="2" id="KW-0520">NAD</keyword>
<dbReference type="GO" id="GO:0051287">
    <property type="term" value="F:NAD binding"/>
    <property type="evidence" value="ECO:0007669"/>
    <property type="project" value="InterPro"/>
</dbReference>
<keyword evidence="5" id="KW-1185">Reference proteome</keyword>
<evidence type="ECO:0000256" key="2">
    <source>
        <dbReference type="ARBA" id="ARBA00023027"/>
    </source>
</evidence>
<evidence type="ECO:0000259" key="3">
    <source>
        <dbReference type="Pfam" id="PF02826"/>
    </source>
</evidence>
<feature type="domain" description="D-isomer specific 2-hydroxyacid dehydrogenase NAD-binding" evidence="3">
    <location>
        <begin position="101"/>
        <end position="274"/>
    </location>
</feature>
<comment type="caution">
    <text evidence="4">The sequence shown here is derived from an EMBL/GenBank/DDBJ whole genome shotgun (WGS) entry which is preliminary data.</text>
</comment>
<dbReference type="Gene3D" id="3.40.50.720">
    <property type="entry name" value="NAD(P)-binding Rossmann-like Domain"/>
    <property type="match status" value="2"/>
</dbReference>
<organism evidence="4 5">
    <name type="scientific">Phyllobacterium trifolii</name>
    <dbReference type="NCBI Taxonomy" id="300193"/>
    <lineage>
        <taxon>Bacteria</taxon>
        <taxon>Pseudomonadati</taxon>
        <taxon>Pseudomonadota</taxon>
        <taxon>Alphaproteobacteria</taxon>
        <taxon>Hyphomicrobiales</taxon>
        <taxon>Phyllobacteriaceae</taxon>
        <taxon>Phyllobacterium</taxon>
    </lineage>
</organism>
<dbReference type="EMBL" id="JACHXN010000033">
    <property type="protein sequence ID" value="MBB3149494.1"/>
    <property type="molecule type" value="Genomic_DNA"/>
</dbReference>
<reference evidence="4 5" key="1">
    <citation type="submission" date="2020-08" db="EMBL/GenBank/DDBJ databases">
        <title>Genomic Encyclopedia of Type Strains, Phase III (KMG-III): the genomes of soil and plant-associated and newly described type strains.</title>
        <authorList>
            <person name="Whitman W."/>
        </authorList>
    </citation>
    <scope>NUCLEOTIDE SEQUENCE [LARGE SCALE GENOMIC DNA]</scope>
    <source>
        <strain evidence="4 5">CECT 7015</strain>
    </source>
</reference>
<dbReference type="GO" id="GO:0016491">
    <property type="term" value="F:oxidoreductase activity"/>
    <property type="evidence" value="ECO:0007669"/>
    <property type="project" value="UniProtKB-KW"/>
</dbReference>
<dbReference type="PANTHER" id="PTHR43333:SF1">
    <property type="entry name" value="D-ISOMER SPECIFIC 2-HYDROXYACID DEHYDROGENASE NAD-BINDING DOMAIN-CONTAINING PROTEIN"/>
    <property type="match status" value="1"/>
</dbReference>
<evidence type="ECO:0000313" key="4">
    <source>
        <dbReference type="EMBL" id="MBB3149494.1"/>
    </source>
</evidence>
<dbReference type="InterPro" id="IPR006140">
    <property type="entry name" value="D-isomer_DH_NAD-bd"/>
</dbReference>
<dbReference type="Proteomes" id="UP000554520">
    <property type="component" value="Unassembled WGS sequence"/>
</dbReference>
<name>A0A839UI65_9HYPH</name>
<protein>
    <submittedName>
        <fullName evidence="4">Phosphoglycerate dehydrogenase-like enzyme</fullName>
    </submittedName>
</protein>
<dbReference type="RefSeq" id="WP_183665305.1">
    <property type="nucleotide sequence ID" value="NZ_JACHXN010000033.1"/>
</dbReference>
<dbReference type="SUPFAM" id="SSF51735">
    <property type="entry name" value="NAD(P)-binding Rossmann-fold domains"/>
    <property type="match status" value="1"/>
</dbReference>
<dbReference type="PANTHER" id="PTHR43333">
    <property type="entry name" value="2-HACID_DH_C DOMAIN-CONTAINING PROTEIN"/>
    <property type="match status" value="1"/>
</dbReference>
<dbReference type="AlphaFoldDB" id="A0A839UI65"/>
<sequence length="311" mass="34356">MKILVQRNVNETRRAQLLSKAPNAHVVYCTVEGEVEAMIGDVDVVAGFVSPPALAKASRLKWLHSWMAGPDRQLYPEFVASDVVLTCSKGNGAVPLAEHAIMLMLMLNRNALRWLKAQDDHRWDHFVHGELNGLTCGIIGAGFSGQDLALKAKAFHMNVIGLRRHDRPAPNFDRFYNIAEIKDFMAESDFVVVTAPKTAETTGMLGEREFRAMKKSAFYICFSRGGIADDVSLLRALNEGWIAGAGLDAHSEEPLPATSPFWTAPNTIVTPHNGATSKATPERGFDYFVANLERYQNGEALINLVDRELAY</sequence>
<dbReference type="InterPro" id="IPR036291">
    <property type="entry name" value="NAD(P)-bd_dom_sf"/>
</dbReference>
<evidence type="ECO:0000256" key="1">
    <source>
        <dbReference type="ARBA" id="ARBA00023002"/>
    </source>
</evidence>
<keyword evidence="1" id="KW-0560">Oxidoreductase</keyword>
<dbReference type="SUPFAM" id="SSF52283">
    <property type="entry name" value="Formate/glycerate dehydrogenase catalytic domain-like"/>
    <property type="match status" value="1"/>
</dbReference>
<accession>A0A839UI65</accession>
<evidence type="ECO:0000313" key="5">
    <source>
        <dbReference type="Proteomes" id="UP000554520"/>
    </source>
</evidence>
<dbReference type="Pfam" id="PF02826">
    <property type="entry name" value="2-Hacid_dh_C"/>
    <property type="match status" value="1"/>
</dbReference>
<dbReference type="CDD" id="cd05300">
    <property type="entry name" value="2-Hacid_dh_1"/>
    <property type="match status" value="1"/>
</dbReference>
<proteinExistence type="predicted"/>
<gene>
    <name evidence="4" type="ORF">FHS21_005948</name>
</gene>